<organism evidence="2 3">
    <name type="scientific">Terriglobus roseus</name>
    <dbReference type="NCBI Taxonomy" id="392734"/>
    <lineage>
        <taxon>Bacteria</taxon>
        <taxon>Pseudomonadati</taxon>
        <taxon>Acidobacteriota</taxon>
        <taxon>Terriglobia</taxon>
        <taxon>Terriglobales</taxon>
        <taxon>Acidobacteriaceae</taxon>
        <taxon>Terriglobus</taxon>
    </lineage>
</organism>
<feature type="chain" id="PRO_5010339952" evidence="1">
    <location>
        <begin position="23"/>
        <end position="294"/>
    </location>
</feature>
<dbReference type="EMBL" id="FNSD01000001">
    <property type="protein sequence ID" value="SEB59393.1"/>
    <property type="molecule type" value="Genomic_DNA"/>
</dbReference>
<dbReference type="OrthoDB" id="110505at2"/>
<evidence type="ECO:0000313" key="3">
    <source>
        <dbReference type="Proteomes" id="UP000182409"/>
    </source>
</evidence>
<feature type="signal peptide" evidence="1">
    <location>
        <begin position="1"/>
        <end position="22"/>
    </location>
</feature>
<gene>
    <name evidence="2" type="ORF">SAMN05443244_1256</name>
</gene>
<dbReference type="Proteomes" id="UP000182409">
    <property type="component" value="Unassembled WGS sequence"/>
</dbReference>
<proteinExistence type="predicted"/>
<reference evidence="2 3" key="1">
    <citation type="submission" date="2016-10" db="EMBL/GenBank/DDBJ databases">
        <authorList>
            <person name="de Groot N.N."/>
        </authorList>
    </citation>
    <scope>NUCLEOTIDE SEQUENCE [LARGE SCALE GENOMIC DNA]</scope>
    <source>
        <strain evidence="2 3">AB35.6</strain>
    </source>
</reference>
<evidence type="ECO:0000313" key="2">
    <source>
        <dbReference type="EMBL" id="SEB59393.1"/>
    </source>
</evidence>
<dbReference type="AlphaFoldDB" id="A0A1H4KLY1"/>
<sequence length="294" mass="31714">MRRFSYLLALAVLIAVPAAARAQGAVEGPLPQLAGKSAQPNTSTETAAQTKQLDNDAIIKMTKADLGDNIIVTAVRMQPGTYRTAPDDLIALKSAGVSQAVISAMLARNSGMQQRPGNFPTFQRVEVSPLSPNTDDPGVYFKNKQGQWEMMGPELVRYRDGGALKSLVTNNIVKKDENGVVSGPKSKLSISPGTEVLILSPNPQTDAVEYVILRLRPKSDRREFRVKTGNVFHAETGTDRDALEIPIKKINNRIFGFTVPHDLTKGEYGVLAPWSAGGAGIGHAGKLYTFSITE</sequence>
<keyword evidence="1" id="KW-0732">Signal</keyword>
<dbReference type="RefSeq" id="WP_074652825.1">
    <property type="nucleotide sequence ID" value="NZ_FNSD01000001.1"/>
</dbReference>
<protein>
    <submittedName>
        <fullName evidence="2">Uncharacterized protein</fullName>
    </submittedName>
</protein>
<evidence type="ECO:0000256" key="1">
    <source>
        <dbReference type="SAM" id="SignalP"/>
    </source>
</evidence>
<accession>A0A1H4KLY1</accession>
<name>A0A1H4KLY1_9BACT</name>